<comment type="caution">
    <text evidence="1">The sequence shown here is derived from an EMBL/GenBank/DDBJ whole genome shotgun (WGS) entry which is preliminary data.</text>
</comment>
<reference evidence="1 2" key="1">
    <citation type="submission" date="2019-09" db="EMBL/GenBank/DDBJ databases">
        <title>Genome Sequences of Streptomyces kaniharaensis ATCC 21070.</title>
        <authorList>
            <person name="Zhu W."/>
            <person name="De Crecy-Lagard V."/>
            <person name="Richards N.G."/>
        </authorList>
    </citation>
    <scope>NUCLEOTIDE SEQUENCE [LARGE SCALE GENOMIC DNA]</scope>
    <source>
        <strain evidence="1 2">SF-557</strain>
    </source>
</reference>
<sequence>MLLETVAAMLGAGAAVVVVRPFRRARQLAEVEAAAERGREHRRRLLRSAADMAITFTPAGPDGCRYVTVARVQELATEHFAVQAGPEEAAAALAARLHYRGWFGVRTDLHERG</sequence>
<evidence type="ECO:0000313" key="1">
    <source>
        <dbReference type="EMBL" id="MQS17965.1"/>
    </source>
</evidence>
<proteinExistence type="predicted"/>
<keyword evidence="2" id="KW-1185">Reference proteome</keyword>
<dbReference type="AlphaFoldDB" id="A0A6N7L3W9"/>
<dbReference type="Proteomes" id="UP000450000">
    <property type="component" value="Unassembled WGS sequence"/>
</dbReference>
<name>A0A6N7L3W9_9ACTN</name>
<organism evidence="1 2">
    <name type="scientific">Streptomyces kaniharaensis</name>
    <dbReference type="NCBI Taxonomy" id="212423"/>
    <lineage>
        <taxon>Bacteria</taxon>
        <taxon>Bacillati</taxon>
        <taxon>Actinomycetota</taxon>
        <taxon>Actinomycetes</taxon>
        <taxon>Kitasatosporales</taxon>
        <taxon>Streptomycetaceae</taxon>
        <taxon>Streptomyces</taxon>
    </lineage>
</organism>
<evidence type="ECO:0000313" key="2">
    <source>
        <dbReference type="Proteomes" id="UP000450000"/>
    </source>
</evidence>
<accession>A0A6N7L3W9</accession>
<dbReference type="EMBL" id="WBOF01000008">
    <property type="protein sequence ID" value="MQS17965.1"/>
    <property type="molecule type" value="Genomic_DNA"/>
</dbReference>
<gene>
    <name evidence="1" type="ORF">F7Q99_38705</name>
</gene>
<protein>
    <submittedName>
        <fullName evidence="1">Uncharacterized protein</fullName>
    </submittedName>
</protein>
<dbReference type="RefSeq" id="WP_153471942.1">
    <property type="nucleotide sequence ID" value="NZ_WBOF01000008.1"/>
</dbReference>